<dbReference type="AlphaFoldDB" id="A0A0A9FRM1"/>
<organism evidence="1">
    <name type="scientific">Arundo donax</name>
    <name type="common">Giant reed</name>
    <name type="synonym">Donax arundinaceus</name>
    <dbReference type="NCBI Taxonomy" id="35708"/>
    <lineage>
        <taxon>Eukaryota</taxon>
        <taxon>Viridiplantae</taxon>
        <taxon>Streptophyta</taxon>
        <taxon>Embryophyta</taxon>
        <taxon>Tracheophyta</taxon>
        <taxon>Spermatophyta</taxon>
        <taxon>Magnoliopsida</taxon>
        <taxon>Liliopsida</taxon>
        <taxon>Poales</taxon>
        <taxon>Poaceae</taxon>
        <taxon>PACMAD clade</taxon>
        <taxon>Arundinoideae</taxon>
        <taxon>Arundineae</taxon>
        <taxon>Arundo</taxon>
    </lineage>
</organism>
<accession>A0A0A9FRM1</accession>
<reference evidence="1" key="1">
    <citation type="submission" date="2014-09" db="EMBL/GenBank/DDBJ databases">
        <authorList>
            <person name="Magalhaes I.L.F."/>
            <person name="Oliveira U."/>
            <person name="Santos F.R."/>
            <person name="Vidigal T.H.D.A."/>
            <person name="Brescovit A.D."/>
            <person name="Santos A.J."/>
        </authorList>
    </citation>
    <scope>NUCLEOTIDE SEQUENCE</scope>
    <source>
        <tissue evidence="1">Shoot tissue taken approximately 20 cm above the soil surface</tissue>
    </source>
</reference>
<sequence>MYKLVFLMHTSLCSSFVFMYLPKIP</sequence>
<evidence type="ECO:0000313" key="1">
    <source>
        <dbReference type="EMBL" id="JAE10943.1"/>
    </source>
</evidence>
<proteinExistence type="predicted"/>
<dbReference type="EMBL" id="GBRH01186953">
    <property type="protein sequence ID" value="JAE10943.1"/>
    <property type="molecule type" value="Transcribed_RNA"/>
</dbReference>
<reference evidence="1" key="2">
    <citation type="journal article" date="2015" name="Data Brief">
        <title>Shoot transcriptome of the giant reed, Arundo donax.</title>
        <authorList>
            <person name="Barrero R.A."/>
            <person name="Guerrero F.D."/>
            <person name="Moolhuijzen P."/>
            <person name="Goolsby J.A."/>
            <person name="Tidwell J."/>
            <person name="Bellgard S.E."/>
            <person name="Bellgard M.I."/>
        </authorList>
    </citation>
    <scope>NUCLEOTIDE SEQUENCE</scope>
    <source>
        <tissue evidence="1">Shoot tissue taken approximately 20 cm above the soil surface</tissue>
    </source>
</reference>
<protein>
    <submittedName>
        <fullName evidence="1">Uncharacterized protein</fullName>
    </submittedName>
</protein>
<name>A0A0A9FRM1_ARUDO</name>